<organism evidence="1 2">
    <name type="scientific">Labrys miyagiensis</name>
    <dbReference type="NCBI Taxonomy" id="346912"/>
    <lineage>
        <taxon>Bacteria</taxon>
        <taxon>Pseudomonadati</taxon>
        <taxon>Pseudomonadota</taxon>
        <taxon>Alphaproteobacteria</taxon>
        <taxon>Hyphomicrobiales</taxon>
        <taxon>Xanthobacteraceae</taxon>
        <taxon>Labrys</taxon>
    </lineage>
</organism>
<protein>
    <submittedName>
        <fullName evidence="1">Uncharacterized protein</fullName>
    </submittedName>
</protein>
<proteinExistence type="predicted"/>
<evidence type="ECO:0000313" key="1">
    <source>
        <dbReference type="EMBL" id="GLS21461.1"/>
    </source>
</evidence>
<dbReference type="Proteomes" id="UP001156882">
    <property type="component" value="Unassembled WGS sequence"/>
</dbReference>
<reference evidence="2" key="1">
    <citation type="journal article" date="2019" name="Int. J. Syst. Evol. Microbiol.">
        <title>The Global Catalogue of Microorganisms (GCM) 10K type strain sequencing project: providing services to taxonomists for standard genome sequencing and annotation.</title>
        <authorList>
            <consortium name="The Broad Institute Genomics Platform"/>
            <consortium name="The Broad Institute Genome Sequencing Center for Infectious Disease"/>
            <person name="Wu L."/>
            <person name="Ma J."/>
        </authorList>
    </citation>
    <scope>NUCLEOTIDE SEQUENCE [LARGE SCALE GENOMIC DNA]</scope>
    <source>
        <strain evidence="2">NBRC 101365</strain>
    </source>
</reference>
<accession>A0ABQ6CM87</accession>
<dbReference type="EMBL" id="BSPC01000049">
    <property type="protein sequence ID" value="GLS21461.1"/>
    <property type="molecule type" value="Genomic_DNA"/>
</dbReference>
<gene>
    <name evidence="1" type="ORF">GCM10007874_44780</name>
</gene>
<dbReference type="RefSeq" id="WP_284314509.1">
    <property type="nucleotide sequence ID" value="NZ_BSPC01000049.1"/>
</dbReference>
<evidence type="ECO:0000313" key="2">
    <source>
        <dbReference type="Proteomes" id="UP001156882"/>
    </source>
</evidence>
<sequence length="65" mass="7174">MSEKEFSRLNILLDVEAKRLRVDDAVQLLNLNFRQGVALKAAVICLVLRQALSKKGPAFAGPLHS</sequence>
<comment type="caution">
    <text evidence="1">The sequence shown here is derived from an EMBL/GenBank/DDBJ whole genome shotgun (WGS) entry which is preliminary data.</text>
</comment>
<name>A0ABQ6CM87_9HYPH</name>
<keyword evidence="2" id="KW-1185">Reference proteome</keyword>